<evidence type="ECO:0000256" key="1">
    <source>
        <dbReference type="SAM" id="MobiDB-lite"/>
    </source>
</evidence>
<dbReference type="EMBL" id="LSRX01000278">
    <property type="protein sequence ID" value="OLQ01915.1"/>
    <property type="molecule type" value="Genomic_DNA"/>
</dbReference>
<organism evidence="2 3">
    <name type="scientific">Symbiodinium microadriaticum</name>
    <name type="common">Dinoflagellate</name>
    <name type="synonym">Zooxanthella microadriatica</name>
    <dbReference type="NCBI Taxonomy" id="2951"/>
    <lineage>
        <taxon>Eukaryota</taxon>
        <taxon>Sar</taxon>
        <taxon>Alveolata</taxon>
        <taxon>Dinophyceae</taxon>
        <taxon>Suessiales</taxon>
        <taxon>Symbiodiniaceae</taxon>
        <taxon>Symbiodinium</taxon>
    </lineage>
</organism>
<feature type="region of interest" description="Disordered" evidence="1">
    <location>
        <begin position="211"/>
        <end position="234"/>
    </location>
</feature>
<dbReference type="Proteomes" id="UP000186817">
    <property type="component" value="Unassembled WGS sequence"/>
</dbReference>
<dbReference type="OrthoDB" id="470375at2759"/>
<feature type="region of interest" description="Disordered" evidence="1">
    <location>
        <begin position="1"/>
        <end position="28"/>
    </location>
</feature>
<protein>
    <submittedName>
        <fullName evidence="2">Uncharacterized protein</fullName>
    </submittedName>
</protein>
<proteinExistence type="predicted"/>
<feature type="compositionally biased region" description="Pro residues" evidence="1">
    <location>
        <begin position="12"/>
        <end position="21"/>
    </location>
</feature>
<gene>
    <name evidence="2" type="ORF">AK812_SmicGene15301</name>
</gene>
<dbReference type="AlphaFoldDB" id="A0A1Q9E3A9"/>
<name>A0A1Q9E3A9_SYMMI</name>
<feature type="compositionally biased region" description="Polar residues" evidence="1">
    <location>
        <begin position="269"/>
        <end position="289"/>
    </location>
</feature>
<dbReference type="OMA" id="PEIHPLW"/>
<keyword evidence="3" id="KW-1185">Reference proteome</keyword>
<evidence type="ECO:0000313" key="3">
    <source>
        <dbReference type="Proteomes" id="UP000186817"/>
    </source>
</evidence>
<sequence>MGSVPFRKRDFSPPPPEPPRPSQAMPMTTLWQMPMPVLYTPSPLDLGPMTKAVHGIGLSVHLHKQPCNSSQLSKQPWKSESYAMSPDVVAEALATAALGAEADKSEPLEVILSRLDESKRQTLLPGQFPAEAGEVSAFAVSRMPRRQIAGSGPGLARHPKPFSPARTTGGAFLSSGHLPQRDLTSWEQQKAIMPERSWSQSAITCVVRDGSMSAPASPQRMRFTKTQSHGSFATRPAETAEGFFDDVRVLRSRGVVDSQQGSKLRLASPEQQCQNPSVLTRRSNQSQHGPSAGGPFAGRRAVHDRSNAAKAWRTKADAAADSYNYLGPASNGPALPEIHPLWS</sequence>
<feature type="region of interest" description="Disordered" evidence="1">
    <location>
        <begin position="258"/>
        <end position="310"/>
    </location>
</feature>
<comment type="caution">
    <text evidence="2">The sequence shown here is derived from an EMBL/GenBank/DDBJ whole genome shotgun (WGS) entry which is preliminary data.</text>
</comment>
<accession>A0A1Q9E3A9</accession>
<evidence type="ECO:0000313" key="2">
    <source>
        <dbReference type="EMBL" id="OLQ01915.1"/>
    </source>
</evidence>
<reference evidence="2 3" key="1">
    <citation type="submission" date="2016-02" db="EMBL/GenBank/DDBJ databases">
        <title>Genome analysis of coral dinoflagellate symbionts highlights evolutionary adaptations to a symbiotic lifestyle.</title>
        <authorList>
            <person name="Aranda M."/>
            <person name="Li Y."/>
            <person name="Liew Y.J."/>
            <person name="Baumgarten S."/>
            <person name="Simakov O."/>
            <person name="Wilson M."/>
            <person name="Piel J."/>
            <person name="Ashoor H."/>
            <person name="Bougouffa S."/>
            <person name="Bajic V.B."/>
            <person name="Ryu T."/>
            <person name="Ravasi T."/>
            <person name="Bayer T."/>
            <person name="Micklem G."/>
            <person name="Kim H."/>
            <person name="Bhak J."/>
            <person name="Lajeunesse T.C."/>
            <person name="Voolstra C.R."/>
        </authorList>
    </citation>
    <scope>NUCLEOTIDE SEQUENCE [LARGE SCALE GENOMIC DNA]</scope>
    <source>
        <strain evidence="2 3">CCMP2467</strain>
    </source>
</reference>